<sequence length="256" mass="27043">MEGIMRVRRLGWAGLEIESDGQTVVIDLVTEAEPLSSVLPEGALIPARPGAMAALCTHLHSDHADPAAIEGVLVEGGVVLRPRATNTAWTVQAEMCFAARSLTVRIVQDWETVTVGPFGITAVPSVDGLGDPQVNWVVAAGGKRVFHGGDTVFHGYWWEIADRCGPLDAAFLPINGAAVNFPHLQPASPLPAVLTPEQAVVAGMILGARQIIPIHYGIEGQPAYVEVDDPIESLHMAAKQHGVDILVAEPGAEISV</sequence>
<dbReference type="Proteomes" id="UP000287547">
    <property type="component" value="Unassembled WGS sequence"/>
</dbReference>
<proteinExistence type="predicted"/>
<reference evidence="2 3" key="1">
    <citation type="submission" date="2018-05" db="EMBL/GenBank/DDBJ databases">
        <title>Evolution of GPA BGCs.</title>
        <authorList>
            <person name="Waglechner N."/>
            <person name="Wright G.D."/>
        </authorList>
    </citation>
    <scope>NUCLEOTIDE SEQUENCE [LARGE SCALE GENOMIC DNA]</scope>
    <source>
        <strain evidence="2 3">A82846</strain>
    </source>
</reference>
<gene>
    <name evidence="2" type="ORF">DMH04_37425</name>
</gene>
<dbReference type="GO" id="GO:0016787">
    <property type="term" value="F:hydrolase activity"/>
    <property type="evidence" value="ECO:0007669"/>
    <property type="project" value="UniProtKB-KW"/>
</dbReference>
<evidence type="ECO:0000259" key="1">
    <source>
        <dbReference type="Pfam" id="PF12706"/>
    </source>
</evidence>
<keyword evidence="2" id="KW-0378">Hydrolase</keyword>
<dbReference type="InterPro" id="IPR036866">
    <property type="entry name" value="RibonucZ/Hydroxyglut_hydro"/>
</dbReference>
<dbReference type="Pfam" id="PF12706">
    <property type="entry name" value="Lactamase_B_2"/>
    <property type="match status" value="1"/>
</dbReference>
<comment type="caution">
    <text evidence="2">The sequence shown here is derived from an EMBL/GenBank/DDBJ whole genome shotgun (WGS) entry which is preliminary data.</text>
</comment>
<protein>
    <submittedName>
        <fullName evidence="2">MBL fold metallo-hydrolase</fullName>
    </submittedName>
</protein>
<dbReference type="Gene3D" id="3.60.15.10">
    <property type="entry name" value="Ribonuclease Z/Hydroxyacylglutathione hydrolase-like"/>
    <property type="match status" value="1"/>
</dbReference>
<dbReference type="AlphaFoldDB" id="A0A428YYB5"/>
<dbReference type="OrthoDB" id="3190691at2"/>
<organism evidence="2 3">
    <name type="scientific">Kibdelosporangium aridum</name>
    <dbReference type="NCBI Taxonomy" id="2030"/>
    <lineage>
        <taxon>Bacteria</taxon>
        <taxon>Bacillati</taxon>
        <taxon>Actinomycetota</taxon>
        <taxon>Actinomycetes</taxon>
        <taxon>Pseudonocardiales</taxon>
        <taxon>Pseudonocardiaceae</taxon>
        <taxon>Kibdelosporangium</taxon>
    </lineage>
</organism>
<accession>A0A428YYB5</accession>
<evidence type="ECO:0000313" key="2">
    <source>
        <dbReference type="EMBL" id="RSM75822.1"/>
    </source>
</evidence>
<evidence type="ECO:0000313" key="3">
    <source>
        <dbReference type="Proteomes" id="UP000287547"/>
    </source>
</evidence>
<dbReference type="PANTHER" id="PTHR43546">
    <property type="entry name" value="UPF0173 METAL-DEPENDENT HYDROLASE MJ1163-RELATED"/>
    <property type="match status" value="1"/>
</dbReference>
<dbReference type="InterPro" id="IPR001279">
    <property type="entry name" value="Metallo-B-lactamas"/>
</dbReference>
<name>A0A428YYB5_KIBAR</name>
<feature type="domain" description="Metallo-beta-lactamase" evidence="1">
    <location>
        <begin position="48"/>
        <end position="216"/>
    </location>
</feature>
<dbReference type="SUPFAM" id="SSF56281">
    <property type="entry name" value="Metallo-hydrolase/oxidoreductase"/>
    <property type="match status" value="1"/>
</dbReference>
<dbReference type="PANTHER" id="PTHR43546:SF3">
    <property type="entry name" value="UPF0173 METAL-DEPENDENT HYDROLASE MJ1163"/>
    <property type="match status" value="1"/>
</dbReference>
<dbReference type="InterPro" id="IPR050114">
    <property type="entry name" value="UPF0173_UPF0282_UlaG_hydrolase"/>
</dbReference>
<dbReference type="EMBL" id="QHKI01000046">
    <property type="protein sequence ID" value="RSM75822.1"/>
    <property type="molecule type" value="Genomic_DNA"/>
</dbReference>